<comment type="caution">
    <text evidence="1">The sequence shown here is derived from an EMBL/GenBank/DDBJ whole genome shotgun (WGS) entry which is preliminary data.</text>
</comment>
<evidence type="ECO:0000313" key="2">
    <source>
        <dbReference type="Proteomes" id="UP001593833"/>
    </source>
</evidence>
<dbReference type="Proteomes" id="UP001593833">
    <property type="component" value="Unassembled WGS sequence"/>
</dbReference>
<gene>
    <name evidence="1" type="ORF">ACFL6M_07045</name>
</gene>
<reference evidence="1 2" key="1">
    <citation type="submission" date="2024-09" db="EMBL/GenBank/DDBJ databases">
        <authorList>
            <person name="D'Angelo T."/>
        </authorList>
    </citation>
    <scope>NUCLEOTIDE SEQUENCE [LARGE SCALE GENOMIC DNA]</scope>
    <source>
        <strain evidence="1">SAG AM-320-E07</strain>
    </source>
</reference>
<sequence>MPRIRIREDEPVPIQFRASDRDLICDLDLVDSSYVTRLEPTADSSELVGRFTLGELDDLLGCIAAKANHTEDRRLERQLDSLFGRVRKTMRRYDDGLWQDSAL</sequence>
<keyword evidence="2" id="KW-1185">Reference proteome</keyword>
<dbReference type="EMBL" id="JBHPKH010000129">
    <property type="protein sequence ID" value="MFC1573338.1"/>
    <property type="molecule type" value="Genomic_DNA"/>
</dbReference>
<evidence type="ECO:0000313" key="1">
    <source>
        <dbReference type="EMBL" id="MFC1573338.1"/>
    </source>
</evidence>
<accession>A0ABV6YLY7</accession>
<proteinExistence type="predicted"/>
<name>A0ABV6YLY7_UNCEI</name>
<organism evidence="1 2">
    <name type="scientific">Eiseniibacteriota bacterium</name>
    <dbReference type="NCBI Taxonomy" id="2212470"/>
    <lineage>
        <taxon>Bacteria</taxon>
        <taxon>Candidatus Eiseniibacteriota</taxon>
    </lineage>
</organism>
<protein>
    <submittedName>
        <fullName evidence="1">Uncharacterized protein</fullName>
    </submittedName>
</protein>